<evidence type="ECO:0000313" key="1">
    <source>
        <dbReference type="EMBL" id="KEQ36305.1"/>
    </source>
</evidence>
<dbReference type="Proteomes" id="UP000028090">
    <property type="component" value="Unassembled WGS sequence"/>
</dbReference>
<organism evidence="1 2">
    <name type="scientific">Streptococcus mitis</name>
    <dbReference type="NCBI Taxonomy" id="28037"/>
    <lineage>
        <taxon>Bacteria</taxon>
        <taxon>Bacillati</taxon>
        <taxon>Bacillota</taxon>
        <taxon>Bacilli</taxon>
        <taxon>Lactobacillales</taxon>
        <taxon>Streptococcaceae</taxon>
        <taxon>Streptococcus</taxon>
        <taxon>Streptococcus mitis group</taxon>
    </lineage>
</organism>
<evidence type="ECO:0000313" key="2">
    <source>
        <dbReference type="Proteomes" id="UP000028090"/>
    </source>
</evidence>
<dbReference type="EMBL" id="JPFU01000009">
    <property type="protein sequence ID" value="KEQ36305.1"/>
    <property type="molecule type" value="Genomic_DNA"/>
</dbReference>
<comment type="caution">
    <text evidence="1">The sequence shown here is derived from an EMBL/GenBank/DDBJ whole genome shotgun (WGS) entry which is preliminary data.</text>
</comment>
<dbReference type="AlphaFoldDB" id="A0A081Q032"/>
<name>A0A081Q032_STRMT</name>
<gene>
    <name evidence="1" type="ORF">SK629_0700</name>
</gene>
<reference evidence="1 2" key="1">
    <citation type="submission" date="2014-05" db="EMBL/GenBank/DDBJ databases">
        <authorList>
            <person name="Daugherty S.C."/>
            <person name="Tallon L.J."/>
            <person name="Sadzewicz L."/>
            <person name="Kilian M."/>
            <person name="Tettelin H."/>
        </authorList>
    </citation>
    <scope>NUCLEOTIDE SEQUENCE [LARGE SCALE GENOMIC DNA]</scope>
    <source>
        <strain evidence="1 2">SK629</strain>
    </source>
</reference>
<protein>
    <submittedName>
        <fullName evidence="1">Uncharacterized protein</fullName>
    </submittedName>
</protein>
<sequence>MPVTKKKLFVFTTIPILPITTFFVNRFTSFSLLHQHNGDTQLLLKITIPNSPPKQGNSKKSTNILKIFTIML</sequence>
<accession>A0A081Q032</accession>
<proteinExistence type="predicted"/>